<reference evidence="2" key="1">
    <citation type="journal article" date="2020" name="Nature">
        <title>Giant virus diversity and host interactions through global metagenomics.</title>
        <authorList>
            <person name="Schulz F."/>
            <person name="Roux S."/>
            <person name="Paez-Espino D."/>
            <person name="Jungbluth S."/>
            <person name="Walsh D.A."/>
            <person name="Denef V.J."/>
            <person name="McMahon K.D."/>
            <person name="Konstantinidis K.T."/>
            <person name="Eloe-Fadrosh E.A."/>
            <person name="Kyrpides N.C."/>
            <person name="Woyke T."/>
        </authorList>
    </citation>
    <scope>NUCLEOTIDE SEQUENCE</scope>
    <source>
        <strain evidence="2">GVMAG-M-3300023179-103</strain>
    </source>
</reference>
<evidence type="ECO:0000313" key="2">
    <source>
        <dbReference type="EMBL" id="QHT21871.1"/>
    </source>
</evidence>
<dbReference type="EMBL" id="MN739697">
    <property type="protein sequence ID" value="QHT21871.1"/>
    <property type="molecule type" value="Genomic_DNA"/>
</dbReference>
<protein>
    <submittedName>
        <fullName evidence="2">Uncharacterized protein</fullName>
    </submittedName>
</protein>
<feature type="region of interest" description="Disordered" evidence="1">
    <location>
        <begin position="61"/>
        <end position="97"/>
    </location>
</feature>
<dbReference type="AlphaFoldDB" id="A0A6C0DZU2"/>
<accession>A0A6C0DZU2</accession>
<sequence>MSSDSVNALLRRVDQAIANAKLNLNKDQDGGKKKRRRRRSKSVNKLLTEFNGGDYDDQRVDLLSGGKRSKKSKASKKTKKTKKSKKSKKSKKMGRGANTFIADMSALRTYIKTKLSKPLNHLSLTKACSKLLMENDKNLDKAKKAFNETEFMKLYNKCDKERNENKASKK</sequence>
<proteinExistence type="predicted"/>
<evidence type="ECO:0000256" key="1">
    <source>
        <dbReference type="SAM" id="MobiDB-lite"/>
    </source>
</evidence>
<feature type="compositionally biased region" description="Basic residues" evidence="1">
    <location>
        <begin position="67"/>
        <end position="94"/>
    </location>
</feature>
<organism evidence="2">
    <name type="scientific">viral metagenome</name>
    <dbReference type="NCBI Taxonomy" id="1070528"/>
    <lineage>
        <taxon>unclassified sequences</taxon>
        <taxon>metagenomes</taxon>
        <taxon>organismal metagenomes</taxon>
    </lineage>
</organism>
<feature type="compositionally biased region" description="Basic residues" evidence="1">
    <location>
        <begin position="32"/>
        <end position="42"/>
    </location>
</feature>
<feature type="region of interest" description="Disordered" evidence="1">
    <location>
        <begin position="24"/>
        <end position="45"/>
    </location>
</feature>
<name>A0A6C0DZU2_9ZZZZ</name>